<reference evidence="1 2" key="1">
    <citation type="submission" date="2019-07" db="EMBL/GenBank/DDBJ databases">
        <title>Draft genome sequences of 15 bacterial species constituting the stable defined intestinal microbiota of the GM15 gnotobiotic mouse model.</title>
        <authorList>
            <person name="Elie C."/>
            <person name="Mathieu A."/>
            <person name="Saliou A."/>
            <person name="Darnaud M."/>
            <person name="Leulier F."/>
            <person name="Tamellini A."/>
        </authorList>
    </citation>
    <scope>NUCLEOTIDE SEQUENCE [LARGE SCALE GENOMIC DNA]</scope>
    <source>
        <strain evidence="2">ASF 502</strain>
    </source>
</reference>
<evidence type="ECO:0000313" key="1">
    <source>
        <dbReference type="EMBL" id="NDO71150.1"/>
    </source>
</evidence>
<gene>
    <name evidence="1" type="ORF">FMM80_21850</name>
</gene>
<protein>
    <submittedName>
        <fullName evidence="1">Uncharacterized protein</fullName>
    </submittedName>
</protein>
<dbReference type="RefSeq" id="WP_157404300.1">
    <property type="nucleotide sequence ID" value="NZ_VIRB01000130.1"/>
</dbReference>
<evidence type="ECO:0000313" key="2">
    <source>
        <dbReference type="Proteomes" id="UP000474104"/>
    </source>
</evidence>
<dbReference type="OrthoDB" id="9795626at2"/>
<organism evidence="1 2">
    <name type="scientific">Schaedlerella arabinosiphila</name>
    <dbReference type="NCBI Taxonomy" id="2044587"/>
    <lineage>
        <taxon>Bacteria</taxon>
        <taxon>Bacillati</taxon>
        <taxon>Bacillota</taxon>
        <taxon>Clostridia</taxon>
        <taxon>Lachnospirales</taxon>
        <taxon>Lachnospiraceae</taxon>
        <taxon>Schaedlerella</taxon>
    </lineage>
</organism>
<dbReference type="AlphaFoldDB" id="A0A9X5CB97"/>
<name>A0A9X5CB97_9FIRM</name>
<dbReference type="EMBL" id="VIRB01000130">
    <property type="protein sequence ID" value="NDO71150.1"/>
    <property type="molecule type" value="Genomic_DNA"/>
</dbReference>
<sequence length="186" mass="21704">MELEEVSEVADIIGLSGEEYIVVQNAIVRYMAKVEEFFMIKIKELARKNNFIDSIMIDTNFNVHIYKNITFDTKRICNRIKKLGVESYWTEYGTVHCQGLLTSANVKDLNEFVSFYDMKNEKISILQEIEKSRLSKGEKQVFIFSTNEEIVGENYEKMKNRIQAEFLLENSDNLQTIVYANEYFGG</sequence>
<dbReference type="Proteomes" id="UP000474104">
    <property type="component" value="Unassembled WGS sequence"/>
</dbReference>
<accession>A0A9X5CB97</accession>
<comment type="caution">
    <text evidence="1">The sequence shown here is derived from an EMBL/GenBank/DDBJ whole genome shotgun (WGS) entry which is preliminary data.</text>
</comment>
<proteinExistence type="predicted"/>